<evidence type="ECO:0000256" key="2">
    <source>
        <dbReference type="ARBA" id="ARBA00024341"/>
    </source>
</evidence>
<comment type="caution">
    <text evidence="6">The sequence shown here is derived from an EMBL/GenBank/DDBJ whole genome shotgun (WGS) entry which is preliminary data.</text>
</comment>
<organism evidence="6 7">
    <name type="scientific">Heracleum sosnowskyi</name>
    <dbReference type="NCBI Taxonomy" id="360622"/>
    <lineage>
        <taxon>Eukaryota</taxon>
        <taxon>Viridiplantae</taxon>
        <taxon>Streptophyta</taxon>
        <taxon>Embryophyta</taxon>
        <taxon>Tracheophyta</taxon>
        <taxon>Spermatophyta</taxon>
        <taxon>Magnoliopsida</taxon>
        <taxon>eudicotyledons</taxon>
        <taxon>Gunneridae</taxon>
        <taxon>Pentapetalae</taxon>
        <taxon>asterids</taxon>
        <taxon>campanulids</taxon>
        <taxon>Apiales</taxon>
        <taxon>Apiaceae</taxon>
        <taxon>Apioideae</taxon>
        <taxon>apioid superclade</taxon>
        <taxon>Tordylieae</taxon>
        <taxon>Tordyliinae</taxon>
        <taxon>Heracleum</taxon>
    </lineage>
</organism>
<dbReference type="InterPro" id="IPR025064">
    <property type="entry name" value="DUF4005"/>
</dbReference>
<name>A0AAD8MQC6_9APIA</name>
<accession>A0AAD8MQC6</accession>
<dbReference type="PANTHER" id="PTHR32295">
    <property type="entry name" value="IQ-DOMAIN 5-RELATED"/>
    <property type="match status" value="1"/>
</dbReference>
<feature type="domain" description="DUF4005" evidence="5">
    <location>
        <begin position="290"/>
        <end position="377"/>
    </location>
</feature>
<dbReference type="EMBL" id="JAUIZM010000006">
    <property type="protein sequence ID" value="KAK1379983.1"/>
    <property type="molecule type" value="Genomic_DNA"/>
</dbReference>
<gene>
    <name evidence="6" type="ORF">POM88_026727</name>
</gene>
<dbReference type="AlphaFoldDB" id="A0AAD8MQC6"/>
<dbReference type="SMART" id="SM00015">
    <property type="entry name" value="IQ"/>
    <property type="match status" value="2"/>
</dbReference>
<dbReference type="CDD" id="cd23767">
    <property type="entry name" value="IQCD"/>
    <property type="match status" value="1"/>
</dbReference>
<dbReference type="PANTHER" id="PTHR32295:SF45">
    <property type="entry name" value="PROTEIN IQ-DOMAIN 19"/>
    <property type="match status" value="1"/>
</dbReference>
<evidence type="ECO:0000256" key="3">
    <source>
        <dbReference type="ARBA" id="ARBA00024378"/>
    </source>
</evidence>
<dbReference type="Pfam" id="PF00612">
    <property type="entry name" value="IQ"/>
    <property type="match status" value="2"/>
</dbReference>
<feature type="region of interest" description="Disordered" evidence="4">
    <location>
        <begin position="345"/>
        <end position="374"/>
    </location>
</feature>
<evidence type="ECO:0000313" key="7">
    <source>
        <dbReference type="Proteomes" id="UP001237642"/>
    </source>
</evidence>
<evidence type="ECO:0000259" key="5">
    <source>
        <dbReference type="Pfam" id="PF13178"/>
    </source>
</evidence>
<proteinExistence type="inferred from homology"/>
<evidence type="ECO:0000256" key="1">
    <source>
        <dbReference type="ARBA" id="ARBA00022860"/>
    </source>
</evidence>
<dbReference type="Pfam" id="PF13178">
    <property type="entry name" value="DUF4005"/>
    <property type="match status" value="1"/>
</dbReference>
<evidence type="ECO:0000256" key="4">
    <source>
        <dbReference type="SAM" id="MobiDB-lite"/>
    </source>
</evidence>
<comment type="similarity">
    <text evidence="2">Belongs to the IQD family.</text>
</comment>
<reference evidence="6" key="1">
    <citation type="submission" date="2023-02" db="EMBL/GenBank/DDBJ databases">
        <title>Genome of toxic invasive species Heracleum sosnowskyi carries increased number of genes despite the absence of recent whole-genome duplications.</title>
        <authorList>
            <person name="Schelkunov M."/>
            <person name="Shtratnikova V."/>
            <person name="Makarenko M."/>
            <person name="Klepikova A."/>
            <person name="Omelchenko D."/>
            <person name="Novikova G."/>
            <person name="Obukhova E."/>
            <person name="Bogdanov V."/>
            <person name="Penin A."/>
            <person name="Logacheva M."/>
        </authorList>
    </citation>
    <scope>NUCLEOTIDE SEQUENCE</scope>
    <source>
        <strain evidence="6">Hsosn_3</strain>
        <tissue evidence="6">Leaf</tissue>
    </source>
</reference>
<dbReference type="PROSITE" id="PS50096">
    <property type="entry name" value="IQ"/>
    <property type="match status" value="2"/>
</dbReference>
<reference evidence="6" key="2">
    <citation type="submission" date="2023-05" db="EMBL/GenBank/DDBJ databases">
        <authorList>
            <person name="Schelkunov M.I."/>
        </authorList>
    </citation>
    <scope>NUCLEOTIDE SEQUENCE</scope>
    <source>
        <strain evidence="6">Hsosn_3</strain>
        <tissue evidence="6">Leaf</tissue>
    </source>
</reference>
<dbReference type="GO" id="GO:0005516">
    <property type="term" value="F:calmodulin binding"/>
    <property type="evidence" value="ECO:0007669"/>
    <property type="project" value="UniProtKB-KW"/>
</dbReference>
<dbReference type="InterPro" id="IPR000048">
    <property type="entry name" value="IQ_motif_EF-hand-BS"/>
</dbReference>
<comment type="subunit">
    <text evidence="3">Binds to multiple calmodulin (CaM) in the presence of Ca(2+) and CaM-like proteins.</text>
</comment>
<keyword evidence="1" id="KW-0112">Calmodulin-binding</keyword>
<keyword evidence="7" id="KW-1185">Reference proteome</keyword>
<sequence length="427" mass="48348">MGKASKWIKNFLTGKKSSSHQPIPVDANHYAKTPISNSLTSSKDKRRWSFRKTSNTVIYQHELNVVDTIPNMQATLEAENEQKRHALSVAVATAATADAAAKAANEALMRLTNYSSSRIATSVKDTAAAADSAAQMTNEVVTSLTYNPPRVATSVEDTAATKIQSVFRSYLARKALLALKGLVKLQALVRGHLVRKQATATFRCLQALLTAQARARARRIKMITEPNPKDDHVKIVEVDVGVTRGSAKSMISYFNKKQTDNRYSTYHHQYSKQNRQHISPAITNMSSKSNSGHFNDFINYIPHRSPQYNPYMDKPHPSKLQFLYKPEDDRCYEYQFSPNYMANTESSKAKFRSHSAPKQRPVDTFQRQPSRRRVSIEGKSLPKAVRMERSPSLVYSTPQNYHPWTEILAQFNVQETGCWLTVDRFWK</sequence>
<dbReference type="Gene3D" id="1.20.5.190">
    <property type="match status" value="1"/>
</dbReference>
<dbReference type="Proteomes" id="UP001237642">
    <property type="component" value="Unassembled WGS sequence"/>
</dbReference>
<evidence type="ECO:0000313" key="6">
    <source>
        <dbReference type="EMBL" id="KAK1379983.1"/>
    </source>
</evidence>
<protein>
    <recommendedName>
        <fullName evidence="5">DUF4005 domain-containing protein</fullName>
    </recommendedName>
</protein>